<dbReference type="SUPFAM" id="SSF53098">
    <property type="entry name" value="Ribonuclease H-like"/>
    <property type="match status" value="1"/>
</dbReference>
<sequence>MPTEMLQALRDLFRFVTINIECISERNRYVERIPGQMGRPKLDIERESLEELLETDLPVPCLAKMRGVSMSTLFRRMREFGLSARRYSNMSDEELDRMVQDVKNEMPMAGYRMVKGRLRSLGVHVQWRRVAASLHRVDSLGIISRLAGLGCVVRRTYSVRGPLSLWHVDTNHNLIRYNIVLFGAVDGFSRKVMCLSVATNNLASTAFAAFKEATEKHGIPSRIEHLWLDVKTCVTSKYYNILQSLEREQLLDVCSSEDLFAVHAVFLPKLRKDLESFVDGWNNHPIRTESNMTPEQLWHCGIKEISIDQPENVEDLEEPDIDWDIATNHDGEMDGEIVVPQIESHLNEGQIQVVQSLIEQSDPDMPARCLYLTCRKHIFGTG</sequence>
<feature type="domain" description="Integrase core" evidence="1">
    <location>
        <begin position="222"/>
        <end position="302"/>
    </location>
</feature>
<dbReference type="PANTHER" id="PTHR46791:SF11">
    <property type="entry name" value="INTEGRASE CATALYTIC DOMAIN-CONTAINING PROTEIN"/>
    <property type="match status" value="1"/>
</dbReference>
<evidence type="ECO:0000313" key="3">
    <source>
        <dbReference type="Proteomes" id="UP000694621"/>
    </source>
</evidence>
<dbReference type="InterPro" id="IPR058913">
    <property type="entry name" value="Integrase_dom_put"/>
</dbReference>
<accession>A0A8B9H5Z3</accession>
<evidence type="ECO:0000313" key="2">
    <source>
        <dbReference type="Ensembl" id="ENSAMXP00005008370.1"/>
    </source>
</evidence>
<name>A0A8B9H5Z3_ASTMX</name>
<dbReference type="Proteomes" id="UP000694621">
    <property type="component" value="Unplaced"/>
</dbReference>
<evidence type="ECO:0000259" key="1">
    <source>
        <dbReference type="Pfam" id="PF24764"/>
    </source>
</evidence>
<dbReference type="PANTHER" id="PTHR46791">
    <property type="entry name" value="EXPRESSED PROTEIN"/>
    <property type="match status" value="1"/>
</dbReference>
<dbReference type="InterPro" id="IPR012337">
    <property type="entry name" value="RNaseH-like_sf"/>
</dbReference>
<organism evidence="2 3">
    <name type="scientific">Astyanax mexicanus</name>
    <name type="common">Blind cave fish</name>
    <name type="synonym">Astyanax fasciatus mexicanus</name>
    <dbReference type="NCBI Taxonomy" id="7994"/>
    <lineage>
        <taxon>Eukaryota</taxon>
        <taxon>Metazoa</taxon>
        <taxon>Chordata</taxon>
        <taxon>Craniata</taxon>
        <taxon>Vertebrata</taxon>
        <taxon>Euteleostomi</taxon>
        <taxon>Actinopterygii</taxon>
        <taxon>Neopterygii</taxon>
        <taxon>Teleostei</taxon>
        <taxon>Ostariophysi</taxon>
        <taxon>Characiformes</taxon>
        <taxon>Characoidei</taxon>
        <taxon>Acestrorhamphidae</taxon>
        <taxon>Acestrorhamphinae</taxon>
        <taxon>Astyanax</taxon>
    </lineage>
</organism>
<proteinExistence type="predicted"/>
<dbReference type="AlphaFoldDB" id="A0A8B9H5Z3"/>
<protein>
    <recommendedName>
        <fullName evidence="1">Integrase core domain-containing protein</fullName>
    </recommendedName>
</protein>
<dbReference type="Ensembl" id="ENSAMXT00005009376.1">
    <property type="protein sequence ID" value="ENSAMXP00005008370.1"/>
    <property type="gene ID" value="ENSAMXG00005004876.1"/>
</dbReference>
<reference evidence="2" key="1">
    <citation type="submission" date="2025-08" db="UniProtKB">
        <authorList>
            <consortium name="Ensembl"/>
        </authorList>
    </citation>
    <scope>IDENTIFICATION</scope>
</reference>
<dbReference type="Pfam" id="PF24764">
    <property type="entry name" value="rva_4"/>
    <property type="match status" value="1"/>
</dbReference>